<sequence>MRQGTVQADELKVIWQSPAIPYDPFVLRDRLCPALAAKIRQVFLGDSRALHGMFAELNMTGFIAVGDEQYREIREMFASQN</sequence>
<accession>A0A133XNA6</accession>
<dbReference type="Pfam" id="PF12974">
    <property type="entry name" value="Phosphonate-bd"/>
    <property type="match status" value="1"/>
</dbReference>
<evidence type="ECO:0000313" key="1">
    <source>
        <dbReference type="EMBL" id="KXB32426.1"/>
    </source>
</evidence>
<organism evidence="1 2">
    <name type="scientific">Dechloromonas denitrificans</name>
    <dbReference type="NCBI Taxonomy" id="281362"/>
    <lineage>
        <taxon>Bacteria</taxon>
        <taxon>Pseudomonadati</taxon>
        <taxon>Pseudomonadota</taxon>
        <taxon>Betaproteobacteria</taxon>
        <taxon>Rhodocyclales</taxon>
        <taxon>Azonexaceae</taxon>
        <taxon>Dechloromonas</taxon>
    </lineage>
</organism>
<dbReference type="AlphaFoldDB" id="A0A133XNA6"/>
<name>A0A133XNA6_9RHOO</name>
<evidence type="ECO:0000313" key="2">
    <source>
        <dbReference type="Proteomes" id="UP000070186"/>
    </source>
</evidence>
<reference evidence="1 2" key="1">
    <citation type="submission" date="2015-12" db="EMBL/GenBank/DDBJ databases">
        <title>Nitrous oxide reduction kinetics distinguish bacteria harboring typical versus atypical NosZ.</title>
        <authorList>
            <person name="Yoon S."/>
            <person name="Nissen S."/>
            <person name="Park D."/>
            <person name="Sanford R.A."/>
            <person name="Loeffler F.E."/>
        </authorList>
    </citation>
    <scope>NUCLEOTIDE SEQUENCE [LARGE SCALE GENOMIC DNA]</scope>
    <source>
        <strain evidence="1 2">ATCC BAA-841</strain>
    </source>
</reference>
<comment type="caution">
    <text evidence="1">The sequence shown here is derived from an EMBL/GenBank/DDBJ whole genome shotgun (WGS) entry which is preliminary data.</text>
</comment>
<dbReference type="STRING" id="281362.AT959_01695"/>
<dbReference type="EMBL" id="LODL01000005">
    <property type="protein sequence ID" value="KXB32426.1"/>
    <property type="molecule type" value="Genomic_DNA"/>
</dbReference>
<dbReference type="Proteomes" id="UP000070186">
    <property type="component" value="Unassembled WGS sequence"/>
</dbReference>
<gene>
    <name evidence="1" type="ORF">AT959_01695</name>
</gene>
<proteinExistence type="predicted"/>
<keyword evidence="2" id="KW-1185">Reference proteome</keyword>
<protein>
    <submittedName>
        <fullName evidence="1">Uncharacterized protein</fullName>
    </submittedName>
</protein>
<dbReference type="Gene3D" id="3.40.190.10">
    <property type="entry name" value="Periplasmic binding protein-like II"/>
    <property type="match status" value="1"/>
</dbReference>